<protein>
    <submittedName>
        <fullName evidence="2">Uncharacterized protein</fullName>
    </submittedName>
</protein>
<comment type="caution">
    <text evidence="2">The sequence shown here is derived from an EMBL/GenBank/DDBJ whole genome shotgun (WGS) entry which is preliminary data.</text>
</comment>
<feature type="region of interest" description="Disordered" evidence="1">
    <location>
        <begin position="24"/>
        <end position="53"/>
    </location>
</feature>
<dbReference type="AlphaFoldDB" id="A0A9P9EZ54"/>
<feature type="compositionally biased region" description="Basic and acidic residues" evidence="1">
    <location>
        <begin position="24"/>
        <end position="35"/>
    </location>
</feature>
<reference evidence="2" key="1">
    <citation type="journal article" date="2021" name="Nat. Commun.">
        <title>Genetic determinants of endophytism in the Arabidopsis root mycobiome.</title>
        <authorList>
            <person name="Mesny F."/>
            <person name="Miyauchi S."/>
            <person name="Thiergart T."/>
            <person name="Pickel B."/>
            <person name="Atanasova L."/>
            <person name="Karlsson M."/>
            <person name="Huettel B."/>
            <person name="Barry K.W."/>
            <person name="Haridas S."/>
            <person name="Chen C."/>
            <person name="Bauer D."/>
            <person name="Andreopoulos W."/>
            <person name="Pangilinan J."/>
            <person name="LaButti K."/>
            <person name="Riley R."/>
            <person name="Lipzen A."/>
            <person name="Clum A."/>
            <person name="Drula E."/>
            <person name="Henrissat B."/>
            <person name="Kohler A."/>
            <person name="Grigoriev I.V."/>
            <person name="Martin F.M."/>
            <person name="Hacquard S."/>
        </authorList>
    </citation>
    <scope>NUCLEOTIDE SEQUENCE</scope>
    <source>
        <strain evidence="2">MPI-CAGE-AT-0021</strain>
    </source>
</reference>
<dbReference type="OrthoDB" id="5143322at2759"/>
<feature type="compositionally biased region" description="Polar residues" evidence="1">
    <location>
        <begin position="38"/>
        <end position="47"/>
    </location>
</feature>
<sequence>MSDNVSPRIVEAACMADLSRMRQEELPLSNVEKRGPSFNPNGKNGTSHYGAKFKQDLTNKWQTEFDDEEARQIDGLNAENARPWATNVESQAPAHAAVGGASSARRPQPSGPAPSAKRPKLHHQHGQTSREGANHTEFRPVNKD</sequence>
<evidence type="ECO:0000313" key="3">
    <source>
        <dbReference type="Proteomes" id="UP000717696"/>
    </source>
</evidence>
<name>A0A9P9EZ54_9HYPO</name>
<organism evidence="2 3">
    <name type="scientific">Dactylonectria estremocensis</name>
    <dbReference type="NCBI Taxonomy" id="1079267"/>
    <lineage>
        <taxon>Eukaryota</taxon>
        <taxon>Fungi</taxon>
        <taxon>Dikarya</taxon>
        <taxon>Ascomycota</taxon>
        <taxon>Pezizomycotina</taxon>
        <taxon>Sordariomycetes</taxon>
        <taxon>Hypocreomycetidae</taxon>
        <taxon>Hypocreales</taxon>
        <taxon>Nectriaceae</taxon>
        <taxon>Dactylonectria</taxon>
    </lineage>
</organism>
<evidence type="ECO:0000256" key="1">
    <source>
        <dbReference type="SAM" id="MobiDB-lite"/>
    </source>
</evidence>
<feature type="region of interest" description="Disordered" evidence="1">
    <location>
        <begin position="74"/>
        <end position="144"/>
    </location>
</feature>
<dbReference type="Proteomes" id="UP000717696">
    <property type="component" value="Unassembled WGS sequence"/>
</dbReference>
<dbReference type="EMBL" id="JAGMUU010000007">
    <property type="protein sequence ID" value="KAH7149202.1"/>
    <property type="molecule type" value="Genomic_DNA"/>
</dbReference>
<feature type="compositionally biased region" description="Basic and acidic residues" evidence="1">
    <location>
        <begin position="132"/>
        <end position="144"/>
    </location>
</feature>
<gene>
    <name evidence="2" type="ORF">B0J13DRAFT_621090</name>
</gene>
<proteinExistence type="predicted"/>
<keyword evidence="3" id="KW-1185">Reference proteome</keyword>
<accession>A0A9P9EZ54</accession>
<evidence type="ECO:0000313" key="2">
    <source>
        <dbReference type="EMBL" id="KAH7149202.1"/>
    </source>
</evidence>